<evidence type="ECO:0000259" key="13">
    <source>
        <dbReference type="PROSITE" id="PS50038"/>
    </source>
</evidence>
<dbReference type="SMART" id="SM00063">
    <property type="entry name" value="FRI"/>
    <property type="match status" value="1"/>
</dbReference>
<dbReference type="Gene3D" id="2.40.50.120">
    <property type="match status" value="1"/>
</dbReference>
<comment type="similarity">
    <text evidence="2">Belongs to the secreted frizzled-related protein (sFRP) family.</text>
</comment>
<dbReference type="FunFam" id="1.10.2000.10:FF:000005">
    <property type="entry name" value="secreted frizzled-related protein 4"/>
    <property type="match status" value="1"/>
</dbReference>
<keyword evidence="9" id="KW-0325">Glycoprotein</keyword>
<dbReference type="AlphaFoldDB" id="A0A401RNA6"/>
<evidence type="ECO:0000313" key="16">
    <source>
        <dbReference type="Proteomes" id="UP000287033"/>
    </source>
</evidence>
<dbReference type="PANTHER" id="PTHR11309:SF7">
    <property type="entry name" value="SECRETED FRIZZLED-RELATED PROTEIN 4"/>
    <property type="match status" value="1"/>
</dbReference>
<dbReference type="Gene3D" id="1.10.2000.10">
    <property type="entry name" value="Frizzled cysteine-rich domain"/>
    <property type="match status" value="1"/>
</dbReference>
<dbReference type="InterPro" id="IPR018933">
    <property type="entry name" value="Netrin_module_non-TIMP"/>
</dbReference>
<feature type="compositionally biased region" description="Low complexity" evidence="11">
    <location>
        <begin position="311"/>
        <end position="326"/>
    </location>
</feature>
<dbReference type="InterPro" id="IPR015526">
    <property type="entry name" value="Frizzled/SFRP"/>
</dbReference>
<keyword evidence="16" id="KW-1185">Reference proteome</keyword>
<dbReference type="GO" id="GO:0030154">
    <property type="term" value="P:cell differentiation"/>
    <property type="evidence" value="ECO:0007669"/>
    <property type="project" value="UniProtKB-KW"/>
</dbReference>
<dbReference type="Pfam" id="PF01392">
    <property type="entry name" value="Fz"/>
    <property type="match status" value="1"/>
</dbReference>
<dbReference type="GO" id="GO:0060070">
    <property type="term" value="P:canonical Wnt signaling pathway"/>
    <property type="evidence" value="ECO:0007669"/>
    <property type="project" value="TreeGrafter"/>
</dbReference>
<feature type="region of interest" description="Disordered" evidence="11">
    <location>
        <begin position="294"/>
        <end position="340"/>
    </location>
</feature>
<dbReference type="SMART" id="SM00643">
    <property type="entry name" value="C345C"/>
    <property type="match status" value="1"/>
</dbReference>
<evidence type="ECO:0000256" key="10">
    <source>
        <dbReference type="PROSITE-ProRule" id="PRU00090"/>
    </source>
</evidence>
<accession>A0A401RNA6</accession>
<dbReference type="GO" id="GO:0090090">
    <property type="term" value="P:negative regulation of canonical Wnt signaling pathway"/>
    <property type="evidence" value="ECO:0007669"/>
    <property type="project" value="UniProtKB-ARBA"/>
</dbReference>
<evidence type="ECO:0000256" key="4">
    <source>
        <dbReference type="ARBA" id="ARBA00022525"/>
    </source>
</evidence>
<feature type="disulfide bond" evidence="10">
    <location>
        <begin position="30"/>
        <end position="76"/>
    </location>
</feature>
<comment type="caution">
    <text evidence="15">The sequence shown here is derived from an EMBL/GenBank/DDBJ whole genome shotgun (WGS) entry which is preliminary data.</text>
</comment>
<dbReference type="InterPro" id="IPR020067">
    <property type="entry name" value="Frizzled_dom"/>
</dbReference>
<dbReference type="STRING" id="137246.A0A401RNA6"/>
<evidence type="ECO:0008006" key="17">
    <source>
        <dbReference type="Google" id="ProtNLM"/>
    </source>
</evidence>
<dbReference type="EMBL" id="BEZZ01000001">
    <property type="protein sequence ID" value="GCC19570.1"/>
    <property type="molecule type" value="Genomic_DNA"/>
</dbReference>
<feature type="disulfide bond" evidence="10">
    <location>
        <begin position="22"/>
        <end position="83"/>
    </location>
</feature>
<evidence type="ECO:0000256" key="1">
    <source>
        <dbReference type="ARBA" id="ARBA00004613"/>
    </source>
</evidence>
<evidence type="ECO:0000256" key="5">
    <source>
        <dbReference type="ARBA" id="ARBA00022687"/>
    </source>
</evidence>
<keyword evidence="5" id="KW-0879">Wnt signaling pathway</keyword>
<dbReference type="Proteomes" id="UP000287033">
    <property type="component" value="Unassembled WGS sequence"/>
</dbReference>
<keyword evidence="8 10" id="KW-1015">Disulfide bond</keyword>
<dbReference type="GO" id="GO:0035567">
    <property type="term" value="P:non-canonical Wnt signaling pathway"/>
    <property type="evidence" value="ECO:0007669"/>
    <property type="project" value="TreeGrafter"/>
</dbReference>
<evidence type="ECO:0000256" key="8">
    <source>
        <dbReference type="ARBA" id="ARBA00023157"/>
    </source>
</evidence>
<dbReference type="InterPro" id="IPR008993">
    <property type="entry name" value="TIMP-like_OB-fold"/>
</dbReference>
<dbReference type="GO" id="GO:0005615">
    <property type="term" value="C:extracellular space"/>
    <property type="evidence" value="ECO:0007669"/>
    <property type="project" value="TreeGrafter"/>
</dbReference>
<organism evidence="15 16">
    <name type="scientific">Chiloscyllium punctatum</name>
    <name type="common">Brownbanded bambooshark</name>
    <name type="synonym">Hemiscyllium punctatum</name>
    <dbReference type="NCBI Taxonomy" id="137246"/>
    <lineage>
        <taxon>Eukaryota</taxon>
        <taxon>Metazoa</taxon>
        <taxon>Chordata</taxon>
        <taxon>Craniata</taxon>
        <taxon>Vertebrata</taxon>
        <taxon>Chondrichthyes</taxon>
        <taxon>Elasmobranchii</taxon>
        <taxon>Galeomorphii</taxon>
        <taxon>Galeoidea</taxon>
        <taxon>Orectolobiformes</taxon>
        <taxon>Hemiscylliidae</taxon>
        <taxon>Chiloscyllium</taxon>
    </lineage>
</organism>
<evidence type="ECO:0000259" key="14">
    <source>
        <dbReference type="PROSITE" id="PS50189"/>
    </source>
</evidence>
<protein>
    <recommendedName>
        <fullName evidence="17">Secreted frizzled-related protein 4</fullName>
    </recommendedName>
</protein>
<dbReference type="PROSITE" id="PS50189">
    <property type="entry name" value="NTR"/>
    <property type="match status" value="1"/>
</dbReference>
<evidence type="ECO:0000256" key="12">
    <source>
        <dbReference type="SAM" id="SignalP"/>
    </source>
</evidence>
<dbReference type="Pfam" id="PF01759">
    <property type="entry name" value="NTR"/>
    <property type="match status" value="1"/>
</dbReference>
<evidence type="ECO:0000256" key="11">
    <source>
        <dbReference type="SAM" id="MobiDB-lite"/>
    </source>
</evidence>
<dbReference type="OMA" id="CRAMPWN"/>
<feature type="chain" id="PRO_5018985451" description="Secreted frizzled-related protein 4" evidence="12">
    <location>
        <begin position="20"/>
        <end position="340"/>
    </location>
</feature>
<dbReference type="InterPro" id="IPR001134">
    <property type="entry name" value="Netrin_domain"/>
</dbReference>
<dbReference type="PROSITE" id="PS50038">
    <property type="entry name" value="FZ"/>
    <property type="match status" value="1"/>
</dbReference>
<keyword evidence="4" id="KW-0964">Secreted</keyword>
<feature type="signal peptide" evidence="12">
    <location>
        <begin position="1"/>
        <end position="19"/>
    </location>
</feature>
<proteinExistence type="inferred from homology"/>
<evidence type="ECO:0000256" key="7">
    <source>
        <dbReference type="ARBA" id="ARBA00022782"/>
    </source>
</evidence>
<feature type="domain" description="FZ" evidence="13">
    <location>
        <begin position="17"/>
        <end position="137"/>
    </location>
</feature>
<feature type="domain" description="NTR" evidence="14">
    <location>
        <begin position="173"/>
        <end position="291"/>
    </location>
</feature>
<keyword evidence="7" id="KW-0221">Differentiation</keyword>
<dbReference type="GO" id="GO:0005737">
    <property type="term" value="C:cytoplasm"/>
    <property type="evidence" value="ECO:0007669"/>
    <property type="project" value="TreeGrafter"/>
</dbReference>
<evidence type="ECO:0000256" key="9">
    <source>
        <dbReference type="ARBA" id="ARBA00023180"/>
    </source>
</evidence>
<dbReference type="OrthoDB" id="5946121at2759"/>
<dbReference type="GO" id="GO:0017147">
    <property type="term" value="F:Wnt-protein binding"/>
    <property type="evidence" value="ECO:0007669"/>
    <property type="project" value="TreeGrafter"/>
</dbReference>
<reference evidence="15 16" key="1">
    <citation type="journal article" date="2018" name="Nat. Ecol. Evol.">
        <title>Shark genomes provide insights into elasmobranch evolution and the origin of vertebrates.</title>
        <authorList>
            <person name="Hara Y"/>
            <person name="Yamaguchi K"/>
            <person name="Onimaru K"/>
            <person name="Kadota M"/>
            <person name="Koyanagi M"/>
            <person name="Keeley SD"/>
            <person name="Tatsumi K"/>
            <person name="Tanaka K"/>
            <person name="Motone F"/>
            <person name="Kageyama Y"/>
            <person name="Nozu R"/>
            <person name="Adachi N"/>
            <person name="Nishimura O"/>
            <person name="Nakagawa R"/>
            <person name="Tanegashima C"/>
            <person name="Kiyatake I"/>
            <person name="Matsumoto R"/>
            <person name="Murakumo K"/>
            <person name="Nishida K"/>
            <person name="Terakita A"/>
            <person name="Kuratani S"/>
            <person name="Sato K"/>
            <person name="Hyodo S Kuraku.S."/>
        </authorList>
    </citation>
    <scope>NUCLEOTIDE SEQUENCE [LARGE SCALE GENOMIC DNA]</scope>
</reference>
<dbReference type="SUPFAM" id="SSF50242">
    <property type="entry name" value="TIMP-like"/>
    <property type="match status" value="1"/>
</dbReference>
<evidence type="ECO:0000313" key="15">
    <source>
        <dbReference type="EMBL" id="GCC19570.1"/>
    </source>
</evidence>
<keyword evidence="3" id="KW-0217">Developmental protein</keyword>
<comment type="caution">
    <text evidence="10">Lacks conserved residue(s) required for the propagation of feature annotation.</text>
</comment>
<gene>
    <name evidence="15" type="ORF">chiPu_0000077</name>
</gene>
<dbReference type="PANTHER" id="PTHR11309">
    <property type="entry name" value="FRIZZLED"/>
    <property type="match status" value="1"/>
</dbReference>
<evidence type="ECO:0000256" key="6">
    <source>
        <dbReference type="ARBA" id="ARBA00022729"/>
    </source>
</evidence>
<feature type="compositionally biased region" description="Basic and acidic residues" evidence="11">
    <location>
        <begin position="295"/>
        <end position="309"/>
    </location>
</feature>
<comment type="subcellular location">
    <subcellularLocation>
        <location evidence="1">Secreted</location>
    </subcellularLocation>
</comment>
<sequence length="340" mass="38903">MLPVLAACLWLGPAVLLQGAPCERVRIPMCKTMPWNITRMPNHLHHSTQENAILAIEQYQELVDTNCSPLLRFFLCAMYAPICTFEFLHDPIKPCKSVCQTARDGCEPIMRRYNHSWPESLACSDLPVYDRGVCISPEAIVTDGLADAMWMDITRDMIVLEPSDCKSWNAGRCKCRKIKPTLKTYLEKNYDYVIRAKVKDASRSGCNEITTVVEVLEAFKSLVPILQTHITLLTNSSCSCPQLPHNHDLLIMCYVLHSRLMLFNGCLAEKWKDQWSKRLKRWEQRLDQQQQMRIMQERKQNAGRSEHSGGPKSNSKNANKSPSNPRKINKNKGKKEAKEV</sequence>
<dbReference type="InterPro" id="IPR036790">
    <property type="entry name" value="Frizzled_dom_sf"/>
</dbReference>
<evidence type="ECO:0000256" key="3">
    <source>
        <dbReference type="ARBA" id="ARBA00022473"/>
    </source>
</evidence>
<evidence type="ECO:0000256" key="2">
    <source>
        <dbReference type="ARBA" id="ARBA00010054"/>
    </source>
</evidence>
<name>A0A401RNA6_CHIPU</name>
<keyword evidence="6 12" id="KW-0732">Signal</keyword>
<dbReference type="SUPFAM" id="SSF63501">
    <property type="entry name" value="Frizzled cysteine-rich domain"/>
    <property type="match status" value="1"/>
</dbReference>
<feature type="disulfide bond" evidence="10">
    <location>
        <begin position="99"/>
        <end position="123"/>
    </location>
</feature>